<evidence type="ECO:0000256" key="3">
    <source>
        <dbReference type="ARBA" id="ARBA00022475"/>
    </source>
</evidence>
<feature type="transmembrane region" description="Helical" evidence="9">
    <location>
        <begin position="60"/>
        <end position="81"/>
    </location>
</feature>
<feature type="transmembrane region" description="Helical" evidence="9">
    <location>
        <begin position="6"/>
        <end position="28"/>
    </location>
</feature>
<keyword evidence="4 9" id="KW-0812">Transmembrane</keyword>
<feature type="transmembrane region" description="Helical" evidence="9">
    <location>
        <begin position="190"/>
        <end position="209"/>
    </location>
</feature>
<dbReference type="Pfam" id="PF02653">
    <property type="entry name" value="BPD_transp_2"/>
    <property type="match status" value="1"/>
</dbReference>
<keyword evidence="3" id="KW-1003">Cell membrane</keyword>
<evidence type="ECO:0000256" key="2">
    <source>
        <dbReference type="ARBA" id="ARBA00022448"/>
    </source>
</evidence>
<name>A0A2M6W368_9BACT</name>
<dbReference type="InterPro" id="IPR001851">
    <property type="entry name" value="ABC_transp_permease"/>
</dbReference>
<keyword evidence="5" id="KW-0029">Amino-acid transport</keyword>
<gene>
    <name evidence="10" type="ORF">COU31_03970</name>
</gene>
<organism evidence="10 11">
    <name type="scientific">Candidatus Magasanikbacteria bacterium CG10_big_fil_rev_8_21_14_0_10_40_10</name>
    <dbReference type="NCBI Taxonomy" id="1974648"/>
    <lineage>
        <taxon>Bacteria</taxon>
        <taxon>Candidatus Magasanikiibacteriota</taxon>
    </lineage>
</organism>
<feature type="transmembrane region" description="Helical" evidence="9">
    <location>
        <begin position="264"/>
        <end position="285"/>
    </location>
</feature>
<comment type="subcellular location">
    <subcellularLocation>
        <location evidence="1">Cell membrane</location>
        <topology evidence="1">Multi-pass membrane protein</topology>
    </subcellularLocation>
</comment>
<dbReference type="AlphaFoldDB" id="A0A2M6W368"/>
<evidence type="ECO:0000313" key="10">
    <source>
        <dbReference type="EMBL" id="PIT87227.1"/>
    </source>
</evidence>
<feature type="transmembrane region" description="Helical" evidence="9">
    <location>
        <begin position="136"/>
        <end position="159"/>
    </location>
</feature>
<comment type="similarity">
    <text evidence="8">Belongs to the binding-protein-dependent transport system permease family. LivHM subfamily.</text>
</comment>
<protein>
    <submittedName>
        <fullName evidence="10">Branched-chain amino acid ABC transporter permease</fullName>
    </submittedName>
</protein>
<dbReference type="GO" id="GO:0022857">
    <property type="term" value="F:transmembrane transporter activity"/>
    <property type="evidence" value="ECO:0007669"/>
    <property type="project" value="InterPro"/>
</dbReference>
<evidence type="ECO:0000256" key="6">
    <source>
        <dbReference type="ARBA" id="ARBA00022989"/>
    </source>
</evidence>
<comment type="caution">
    <text evidence="10">The sequence shown here is derived from an EMBL/GenBank/DDBJ whole genome shotgun (WGS) entry which is preliminary data.</text>
</comment>
<feature type="transmembrane region" description="Helical" evidence="9">
    <location>
        <begin position="93"/>
        <end position="116"/>
    </location>
</feature>
<dbReference type="PANTHER" id="PTHR11795:SF445">
    <property type="entry name" value="AMINO ACID ABC TRANSPORTER PERMEASE PROTEIN"/>
    <property type="match status" value="1"/>
</dbReference>
<evidence type="ECO:0000256" key="5">
    <source>
        <dbReference type="ARBA" id="ARBA00022970"/>
    </source>
</evidence>
<accession>A0A2M6W368</accession>
<dbReference type="CDD" id="cd06582">
    <property type="entry name" value="TM_PBP1_LivH_like"/>
    <property type="match status" value="1"/>
</dbReference>
<evidence type="ECO:0000256" key="7">
    <source>
        <dbReference type="ARBA" id="ARBA00023136"/>
    </source>
</evidence>
<keyword evidence="7 9" id="KW-0472">Membrane</keyword>
<keyword evidence="6 9" id="KW-1133">Transmembrane helix</keyword>
<dbReference type="PANTHER" id="PTHR11795">
    <property type="entry name" value="BRANCHED-CHAIN AMINO ACID TRANSPORT SYSTEM PERMEASE PROTEIN LIVH"/>
    <property type="match status" value="1"/>
</dbReference>
<evidence type="ECO:0000256" key="9">
    <source>
        <dbReference type="SAM" id="Phobius"/>
    </source>
</evidence>
<dbReference type="GO" id="GO:0006865">
    <property type="term" value="P:amino acid transport"/>
    <property type="evidence" value="ECO:0007669"/>
    <property type="project" value="UniProtKB-KW"/>
</dbReference>
<keyword evidence="2" id="KW-0813">Transport</keyword>
<evidence type="ECO:0000256" key="1">
    <source>
        <dbReference type="ARBA" id="ARBA00004651"/>
    </source>
</evidence>
<dbReference type="InterPro" id="IPR052157">
    <property type="entry name" value="BCAA_transport_permease"/>
</dbReference>
<feature type="transmembrane region" description="Helical" evidence="9">
    <location>
        <begin position="35"/>
        <end position="54"/>
    </location>
</feature>
<evidence type="ECO:0000256" key="4">
    <source>
        <dbReference type="ARBA" id="ARBA00022692"/>
    </source>
</evidence>
<evidence type="ECO:0000313" key="11">
    <source>
        <dbReference type="Proteomes" id="UP000231183"/>
    </source>
</evidence>
<dbReference type="EMBL" id="PFBX01000045">
    <property type="protein sequence ID" value="PIT87227.1"/>
    <property type="molecule type" value="Genomic_DNA"/>
</dbReference>
<evidence type="ECO:0000256" key="8">
    <source>
        <dbReference type="ARBA" id="ARBA00037998"/>
    </source>
</evidence>
<proteinExistence type="inferred from homology"/>
<sequence length="294" mass="31503">MFVQLLANGIIYGSIIALVAVGFSLIFSTNRFVHFAHGSVIVCGGFFLHTFYSLAGLNFYLSAVLTIIATALLGLVIYLLVYYPLRRRQASAVILLIASLGVMILLDNLNLLIFGADVKVLNFIEVKKGLDILGAIITPLQLVIITVSLILLVLVSLFTRYTALGKTIRAVADNPTLAEILGISTRKIEAISFLVGSALAGFASVMFTLEYGVEFSMGIVHTIAGFTGAVIGGINSLAGSILGSYLLGLVQNLGIWFLPSGFKMAIAFILLLLFLLIKPNGIFGIEKGAREQKI</sequence>
<dbReference type="Proteomes" id="UP000231183">
    <property type="component" value="Unassembled WGS sequence"/>
</dbReference>
<reference evidence="11" key="1">
    <citation type="submission" date="2017-09" db="EMBL/GenBank/DDBJ databases">
        <title>Depth-based differentiation of microbial function through sediment-hosted aquifers and enrichment of novel symbionts in the deep terrestrial subsurface.</title>
        <authorList>
            <person name="Probst A.J."/>
            <person name="Ladd B."/>
            <person name="Jarett J.K."/>
            <person name="Geller-Mcgrath D.E."/>
            <person name="Sieber C.M.K."/>
            <person name="Emerson J.B."/>
            <person name="Anantharaman K."/>
            <person name="Thomas B.C."/>
            <person name="Malmstrom R."/>
            <person name="Stieglmeier M."/>
            <person name="Klingl A."/>
            <person name="Woyke T."/>
            <person name="Ryan C.M."/>
            <person name="Banfield J.F."/>
        </authorList>
    </citation>
    <scope>NUCLEOTIDE SEQUENCE [LARGE SCALE GENOMIC DNA]</scope>
</reference>
<dbReference type="GO" id="GO:0005886">
    <property type="term" value="C:plasma membrane"/>
    <property type="evidence" value="ECO:0007669"/>
    <property type="project" value="UniProtKB-SubCell"/>
</dbReference>